<keyword evidence="1" id="KW-0472">Membrane</keyword>
<reference evidence="2" key="1">
    <citation type="journal article" date="2022" name="New Phytol.">
        <title>Evolutionary transition to the ectomycorrhizal habit in the genomes of a hyperdiverse lineage of mushroom-forming fungi.</title>
        <authorList>
            <person name="Looney B."/>
            <person name="Miyauchi S."/>
            <person name="Morin E."/>
            <person name="Drula E."/>
            <person name="Courty P.E."/>
            <person name="Kohler A."/>
            <person name="Kuo A."/>
            <person name="LaButti K."/>
            <person name="Pangilinan J."/>
            <person name="Lipzen A."/>
            <person name="Riley R."/>
            <person name="Andreopoulos W."/>
            <person name="He G."/>
            <person name="Johnson J."/>
            <person name="Nolan M."/>
            <person name="Tritt A."/>
            <person name="Barry K.W."/>
            <person name="Grigoriev I.V."/>
            <person name="Nagy L.G."/>
            <person name="Hibbett D."/>
            <person name="Henrissat B."/>
            <person name="Matheny P.B."/>
            <person name="Labbe J."/>
            <person name="Martin F.M."/>
        </authorList>
    </citation>
    <scope>NUCLEOTIDE SEQUENCE</scope>
    <source>
        <strain evidence="2">BPL690</strain>
    </source>
</reference>
<dbReference type="AlphaFoldDB" id="A0AAD4LX63"/>
<gene>
    <name evidence="2" type="ORF">B0F90DRAFT_1824173</name>
</gene>
<protein>
    <recommendedName>
        <fullName evidence="4">Transmembrane protein</fullName>
    </recommendedName>
</protein>
<feature type="transmembrane region" description="Helical" evidence="1">
    <location>
        <begin position="262"/>
        <end position="286"/>
    </location>
</feature>
<accession>A0AAD4LX63</accession>
<sequence>MDGSFEITLSSLPAIYVSVLGQRPQVMDTDMVRTTYKIPLERAYPNFHQSSLIDYFPLSIYLLLAQSNLTLSFLTTHSLHSFKNVVLLQDYHPLCVAFGALTQAVPLNQRETSIQARVPGGVAPVSRPTIATVFAQLNVDLDVALCPLNHVTRENSTAVIVKPVVLEVNAVLQKAVVAVEALVALSAEDSCKDKDGALLTIDVAVKIVVDVVLAVVVALKAVLVVCVDLKAVIAILAVVLNTLLSLLRAVIKICVQVYGQEFLVRIQAFLSVGICAYVFAAVNVAIAL</sequence>
<feature type="transmembrane region" description="Helical" evidence="1">
    <location>
        <begin position="231"/>
        <end position="250"/>
    </location>
</feature>
<evidence type="ECO:0000313" key="2">
    <source>
        <dbReference type="EMBL" id="KAI0291183.1"/>
    </source>
</evidence>
<comment type="caution">
    <text evidence="2">The sequence shown here is derived from an EMBL/GenBank/DDBJ whole genome shotgun (WGS) entry which is preliminary data.</text>
</comment>
<feature type="transmembrane region" description="Helical" evidence="1">
    <location>
        <begin position="203"/>
        <end position="225"/>
    </location>
</feature>
<keyword evidence="1" id="KW-1133">Transmembrane helix</keyword>
<organism evidence="2 3">
    <name type="scientific">Multifurca ochricompacta</name>
    <dbReference type="NCBI Taxonomy" id="376703"/>
    <lineage>
        <taxon>Eukaryota</taxon>
        <taxon>Fungi</taxon>
        <taxon>Dikarya</taxon>
        <taxon>Basidiomycota</taxon>
        <taxon>Agaricomycotina</taxon>
        <taxon>Agaricomycetes</taxon>
        <taxon>Russulales</taxon>
        <taxon>Russulaceae</taxon>
        <taxon>Multifurca</taxon>
    </lineage>
</organism>
<evidence type="ECO:0008006" key="4">
    <source>
        <dbReference type="Google" id="ProtNLM"/>
    </source>
</evidence>
<proteinExistence type="predicted"/>
<dbReference type="EMBL" id="WTXG01000172">
    <property type="protein sequence ID" value="KAI0291183.1"/>
    <property type="molecule type" value="Genomic_DNA"/>
</dbReference>
<evidence type="ECO:0000313" key="3">
    <source>
        <dbReference type="Proteomes" id="UP001203297"/>
    </source>
</evidence>
<keyword evidence="1" id="KW-0812">Transmembrane</keyword>
<name>A0AAD4LX63_9AGAM</name>
<evidence type="ECO:0000256" key="1">
    <source>
        <dbReference type="SAM" id="Phobius"/>
    </source>
</evidence>
<keyword evidence="3" id="KW-1185">Reference proteome</keyword>
<dbReference type="Proteomes" id="UP001203297">
    <property type="component" value="Unassembled WGS sequence"/>
</dbReference>